<name>A0AAV2KDI0_KNICA</name>
<reference evidence="2 3" key="1">
    <citation type="submission" date="2024-04" db="EMBL/GenBank/DDBJ databases">
        <authorList>
            <person name="Waldvogel A.-M."/>
            <person name="Schoenle A."/>
        </authorList>
    </citation>
    <scope>NUCLEOTIDE SEQUENCE [LARGE SCALE GENOMIC DNA]</scope>
</reference>
<dbReference type="Proteomes" id="UP001497482">
    <property type="component" value="Chromosome 18"/>
</dbReference>
<evidence type="ECO:0000313" key="2">
    <source>
        <dbReference type="EMBL" id="CAL1588013.1"/>
    </source>
</evidence>
<evidence type="ECO:0000256" key="1">
    <source>
        <dbReference type="SAM" id="MobiDB-lite"/>
    </source>
</evidence>
<feature type="region of interest" description="Disordered" evidence="1">
    <location>
        <begin position="37"/>
        <end position="56"/>
    </location>
</feature>
<gene>
    <name evidence="2" type="ORF">KC01_LOCUS17894</name>
</gene>
<keyword evidence="3" id="KW-1185">Reference proteome</keyword>
<organism evidence="2 3">
    <name type="scientific">Knipowitschia caucasica</name>
    <name type="common">Caucasian dwarf goby</name>
    <name type="synonym">Pomatoschistus caucasicus</name>
    <dbReference type="NCBI Taxonomy" id="637954"/>
    <lineage>
        <taxon>Eukaryota</taxon>
        <taxon>Metazoa</taxon>
        <taxon>Chordata</taxon>
        <taxon>Craniata</taxon>
        <taxon>Vertebrata</taxon>
        <taxon>Euteleostomi</taxon>
        <taxon>Actinopterygii</taxon>
        <taxon>Neopterygii</taxon>
        <taxon>Teleostei</taxon>
        <taxon>Neoteleostei</taxon>
        <taxon>Acanthomorphata</taxon>
        <taxon>Gobiaria</taxon>
        <taxon>Gobiiformes</taxon>
        <taxon>Gobioidei</taxon>
        <taxon>Gobiidae</taxon>
        <taxon>Gobiinae</taxon>
        <taxon>Knipowitschia</taxon>
    </lineage>
</organism>
<protein>
    <submittedName>
        <fullName evidence="2">Uncharacterized protein</fullName>
    </submittedName>
</protein>
<sequence length="217" mass="24357">MDDSCVPKELINTRHGGDAETRAAVIRATDQRKILQMRRLTGTTSQQKSSRQREKKKEVLCTFETQTKGGTSSRYYKSCSSEVHMKEPQTSPEASLRNERELTIKEPDTFTRAGHMTFVLVTSASGDNEASAPCLRLQLFSAFSPCKNKVFSDHEDWHLRAQKIWLLLLVDWSSVELVTSLWLSIPNPMAFSSPLPSSFLALTCLLLAALMGYRGVL</sequence>
<proteinExistence type="predicted"/>
<dbReference type="AlphaFoldDB" id="A0AAV2KDI0"/>
<dbReference type="EMBL" id="OZ035840">
    <property type="protein sequence ID" value="CAL1588013.1"/>
    <property type="molecule type" value="Genomic_DNA"/>
</dbReference>
<evidence type="ECO:0000313" key="3">
    <source>
        <dbReference type="Proteomes" id="UP001497482"/>
    </source>
</evidence>
<accession>A0AAV2KDI0</accession>